<sequence>MHRKDRKKGGGGLIVYFASTLPSRKLALPTQYKMLEAIAVASKIGRNNILFPEISEH</sequence>
<evidence type="ECO:0000313" key="1">
    <source>
        <dbReference type="EMBL" id="CAH3167010.1"/>
    </source>
</evidence>
<comment type="caution">
    <text evidence="1">The sequence shown here is derived from an EMBL/GenBank/DDBJ whole genome shotgun (WGS) entry which is preliminary data.</text>
</comment>
<reference evidence="1 2" key="1">
    <citation type="submission" date="2022-05" db="EMBL/GenBank/DDBJ databases">
        <authorList>
            <consortium name="Genoscope - CEA"/>
            <person name="William W."/>
        </authorList>
    </citation>
    <scope>NUCLEOTIDE SEQUENCE [LARGE SCALE GENOMIC DNA]</scope>
</reference>
<proteinExistence type="predicted"/>
<organism evidence="1 2">
    <name type="scientific">Porites lobata</name>
    <dbReference type="NCBI Taxonomy" id="104759"/>
    <lineage>
        <taxon>Eukaryota</taxon>
        <taxon>Metazoa</taxon>
        <taxon>Cnidaria</taxon>
        <taxon>Anthozoa</taxon>
        <taxon>Hexacorallia</taxon>
        <taxon>Scleractinia</taxon>
        <taxon>Fungiina</taxon>
        <taxon>Poritidae</taxon>
        <taxon>Porites</taxon>
    </lineage>
</organism>
<accession>A0ABN8QM91</accession>
<dbReference type="Proteomes" id="UP001159405">
    <property type="component" value="Unassembled WGS sequence"/>
</dbReference>
<protein>
    <submittedName>
        <fullName evidence="1">Uncharacterized protein</fullName>
    </submittedName>
</protein>
<name>A0ABN8QM91_9CNID</name>
<gene>
    <name evidence="1" type="ORF">PLOB_00007983</name>
</gene>
<keyword evidence="2" id="KW-1185">Reference proteome</keyword>
<evidence type="ECO:0000313" key="2">
    <source>
        <dbReference type="Proteomes" id="UP001159405"/>
    </source>
</evidence>
<dbReference type="EMBL" id="CALNXK010000139">
    <property type="protein sequence ID" value="CAH3167010.1"/>
    <property type="molecule type" value="Genomic_DNA"/>
</dbReference>